<dbReference type="KEGG" id="sfol:H3H32_01940"/>
<dbReference type="GO" id="GO:0003887">
    <property type="term" value="F:DNA-directed DNA polymerase activity"/>
    <property type="evidence" value="ECO:0007669"/>
    <property type="project" value="InterPro"/>
</dbReference>
<feature type="domain" description="Restriction endonuclease type IV Mrr" evidence="2">
    <location>
        <begin position="92"/>
        <end position="207"/>
    </location>
</feature>
<dbReference type="Proteomes" id="UP000515369">
    <property type="component" value="Chromosome"/>
</dbReference>
<dbReference type="InterPro" id="IPR052906">
    <property type="entry name" value="Type_IV_Methyl-Rstrct_Enzyme"/>
</dbReference>
<organism evidence="3 4">
    <name type="scientific">Spirosoma foliorum</name>
    <dbReference type="NCBI Taxonomy" id="2710596"/>
    <lineage>
        <taxon>Bacteria</taxon>
        <taxon>Pseudomonadati</taxon>
        <taxon>Bacteroidota</taxon>
        <taxon>Cytophagia</taxon>
        <taxon>Cytophagales</taxon>
        <taxon>Cytophagaceae</taxon>
        <taxon>Spirosoma</taxon>
    </lineage>
</organism>
<feature type="domain" description="DNA polymerase III beta sliding clamp N-terminal" evidence="1">
    <location>
        <begin position="1"/>
        <end position="48"/>
    </location>
</feature>
<dbReference type="Gene3D" id="3.40.1350.10">
    <property type="match status" value="1"/>
</dbReference>
<dbReference type="Pfam" id="PF04471">
    <property type="entry name" value="Mrr_cat"/>
    <property type="match status" value="1"/>
</dbReference>
<dbReference type="AlphaFoldDB" id="A0A7G5GXZ8"/>
<dbReference type="GO" id="GO:0008408">
    <property type="term" value="F:3'-5' exonuclease activity"/>
    <property type="evidence" value="ECO:0007669"/>
    <property type="project" value="InterPro"/>
</dbReference>
<gene>
    <name evidence="3" type="ORF">H3H32_01940</name>
</gene>
<dbReference type="GO" id="GO:0006260">
    <property type="term" value="P:DNA replication"/>
    <property type="evidence" value="ECO:0007669"/>
    <property type="project" value="InterPro"/>
</dbReference>
<dbReference type="Gene3D" id="3.10.150.10">
    <property type="entry name" value="DNA Polymerase III, subunit A, domain 2"/>
    <property type="match status" value="1"/>
</dbReference>
<protein>
    <submittedName>
        <fullName evidence="3">Restriction endonuclease</fullName>
    </submittedName>
</protein>
<dbReference type="InterPro" id="IPR022634">
    <property type="entry name" value="DNA_polIII_beta_N"/>
</dbReference>
<evidence type="ECO:0000259" key="2">
    <source>
        <dbReference type="Pfam" id="PF04471"/>
    </source>
</evidence>
<keyword evidence="3" id="KW-0255">Endonuclease</keyword>
<dbReference type="SUPFAM" id="SSF52980">
    <property type="entry name" value="Restriction endonuclease-like"/>
    <property type="match status" value="1"/>
</dbReference>
<keyword evidence="3" id="KW-0540">Nuclease</keyword>
<dbReference type="InterPro" id="IPR007560">
    <property type="entry name" value="Restrct_endonuc_IV_Mrr"/>
</dbReference>
<dbReference type="GO" id="GO:0009360">
    <property type="term" value="C:DNA polymerase III complex"/>
    <property type="evidence" value="ECO:0007669"/>
    <property type="project" value="InterPro"/>
</dbReference>
<name>A0A7G5GXZ8_9BACT</name>
<dbReference type="PANTHER" id="PTHR30015:SF7">
    <property type="entry name" value="TYPE IV METHYL-DIRECTED RESTRICTION ENZYME ECOKMRR"/>
    <property type="match status" value="1"/>
</dbReference>
<dbReference type="Pfam" id="PF00712">
    <property type="entry name" value="DNA_pol3_beta"/>
    <property type="match status" value="1"/>
</dbReference>
<evidence type="ECO:0000259" key="1">
    <source>
        <dbReference type="Pfam" id="PF00712"/>
    </source>
</evidence>
<dbReference type="InterPro" id="IPR011335">
    <property type="entry name" value="Restrct_endonuc-II-like"/>
</dbReference>
<keyword evidence="4" id="KW-1185">Reference proteome</keyword>
<sequence length="220" mass="25297">MKFIVSSSVLLKNLQHIKSVVATNPIVPILENFLFRIQDGTLNIQVDDKKPLKLNEIGITAVIILNELRRTSQIDEVDELILEIYKDNKKIQSIHHYDFERIVRKLFVGLGYNVTPTKRTRDGGYDMIAVQEGLIPTAHLIECKTRKKAPLGIELVERFLFKINELKASSGVIITNFRFSKEVIKKYATKAYQHYLKLIDGQELLTMVNSYVARFLSYSL</sequence>
<dbReference type="EMBL" id="CP059732">
    <property type="protein sequence ID" value="QMW03740.1"/>
    <property type="molecule type" value="Genomic_DNA"/>
</dbReference>
<dbReference type="InterPro" id="IPR011856">
    <property type="entry name" value="tRNA_endonuc-like_dom_sf"/>
</dbReference>
<proteinExistence type="predicted"/>
<reference evidence="3 4" key="1">
    <citation type="submission" date="2020-07" db="EMBL/GenBank/DDBJ databases">
        <title>Spirosoma foliorum sp. nov., isolated from the leaves on the Nejang mountain Korea, Republic of.</title>
        <authorList>
            <person name="Ho H."/>
            <person name="Lee Y.-J."/>
            <person name="Nurcahyanto D.-A."/>
            <person name="Kim S.-G."/>
        </authorList>
    </citation>
    <scope>NUCLEOTIDE SEQUENCE [LARGE SCALE GENOMIC DNA]</scope>
    <source>
        <strain evidence="3 4">PL0136</strain>
    </source>
</reference>
<dbReference type="GO" id="GO:0003677">
    <property type="term" value="F:DNA binding"/>
    <property type="evidence" value="ECO:0007669"/>
    <property type="project" value="InterPro"/>
</dbReference>
<dbReference type="GO" id="GO:0009307">
    <property type="term" value="P:DNA restriction-modification system"/>
    <property type="evidence" value="ECO:0007669"/>
    <property type="project" value="InterPro"/>
</dbReference>
<evidence type="ECO:0000313" key="3">
    <source>
        <dbReference type="EMBL" id="QMW03740.1"/>
    </source>
</evidence>
<keyword evidence="3" id="KW-0378">Hydrolase</keyword>
<accession>A0A7G5GXZ8</accession>
<dbReference type="RefSeq" id="WP_182460997.1">
    <property type="nucleotide sequence ID" value="NZ_CP059732.1"/>
</dbReference>
<dbReference type="InterPro" id="IPR046938">
    <property type="entry name" value="DNA_clamp_sf"/>
</dbReference>
<dbReference type="GO" id="GO:0015666">
    <property type="term" value="F:restriction endodeoxyribonuclease activity"/>
    <property type="evidence" value="ECO:0007669"/>
    <property type="project" value="TreeGrafter"/>
</dbReference>
<evidence type="ECO:0000313" key="4">
    <source>
        <dbReference type="Proteomes" id="UP000515369"/>
    </source>
</evidence>
<dbReference type="SUPFAM" id="SSF55979">
    <property type="entry name" value="DNA clamp"/>
    <property type="match status" value="1"/>
</dbReference>
<dbReference type="PANTHER" id="PTHR30015">
    <property type="entry name" value="MRR RESTRICTION SYSTEM PROTEIN"/>
    <property type="match status" value="1"/>
</dbReference>